<dbReference type="AlphaFoldDB" id="A0A524RNL8"/>
<dbReference type="InterPro" id="IPR013108">
    <property type="entry name" value="Amidohydro_3"/>
</dbReference>
<dbReference type="EMBL" id="SRMO01000059">
    <property type="protein sequence ID" value="TGG92628.1"/>
    <property type="molecule type" value="Genomic_DNA"/>
</dbReference>
<dbReference type="InterPro" id="IPR052349">
    <property type="entry name" value="Metallo-hydrolase_Enzymes"/>
</dbReference>
<dbReference type="GO" id="GO:0006209">
    <property type="term" value="P:cytosine catabolic process"/>
    <property type="evidence" value="ECO:0007669"/>
    <property type="project" value="TreeGrafter"/>
</dbReference>
<feature type="domain" description="Amidohydrolase 3" evidence="1">
    <location>
        <begin position="113"/>
        <end position="400"/>
    </location>
</feature>
<accession>A0A524RNL8</accession>
<gene>
    <name evidence="2" type="ORF">ERJ67_05285</name>
</gene>
<dbReference type="InterPro" id="IPR011059">
    <property type="entry name" value="Metal-dep_hydrolase_composite"/>
</dbReference>
<dbReference type="Gene3D" id="2.30.40.10">
    <property type="entry name" value="Urease, subunit C, domain 1"/>
    <property type="match status" value="1"/>
</dbReference>
<protein>
    <submittedName>
        <fullName evidence="2">Cytosine deaminase</fullName>
    </submittedName>
</protein>
<proteinExistence type="predicted"/>
<evidence type="ECO:0000313" key="3">
    <source>
        <dbReference type="Proteomes" id="UP000317990"/>
    </source>
</evidence>
<comment type="caution">
    <text evidence="2">The sequence shown here is derived from an EMBL/GenBank/DDBJ whole genome shotgun (WGS) entry which is preliminary data.</text>
</comment>
<dbReference type="PANTHER" id="PTHR32027:SF0">
    <property type="entry name" value="CYTOSINE DEAMINASE"/>
    <property type="match status" value="1"/>
</dbReference>
<dbReference type="PANTHER" id="PTHR32027">
    <property type="entry name" value="CYTOSINE DEAMINASE"/>
    <property type="match status" value="1"/>
</dbReference>
<dbReference type="Gene3D" id="3.20.20.140">
    <property type="entry name" value="Metal-dependent hydrolases"/>
    <property type="match status" value="1"/>
</dbReference>
<evidence type="ECO:0000259" key="1">
    <source>
        <dbReference type="Pfam" id="PF07969"/>
    </source>
</evidence>
<dbReference type="Pfam" id="PF07969">
    <property type="entry name" value="Amidohydro_3"/>
    <property type="match status" value="1"/>
</dbReference>
<sequence length="427" mass="46525">MRSLSPDQRPDRLQVRVPRPLLAGDLDDLGAPDPEGWQPLELWLARGRIQALLPLHAATRSPGGVADLPVFLPAFVDAHSHLDKAFSWYEVPCPPRQGTMAAALRGNRKENDSRTAERLAARLDRALAHGWRRGLRAVRSHIDAGFPAATDCWEAVEDRFRHWADRLTLQPVAMAPMAFWQSAEGEQLARRVASLGGCLGGALDRNSQRQPGTRAGLRQLLNLSVRSGCGIDLHLDESSDPASTTLDWLLQLVPRQGLPVPITASHCCSLGLFSERRIRARARALAERGISVVVLPVTNLWLQDRAVGRTPRWRGLAPIHELQAEGVTVAIAGDNVQDSWAIGANGDPLELMRFAVPVTHLHPWEPSGLLPFTTAPARLMGLAWDGVLRPGAPADGLLLEASGWTELLGCTPPPRVLRHGAWIGPAT</sequence>
<dbReference type="InterPro" id="IPR032466">
    <property type="entry name" value="Metal_Hydrolase"/>
</dbReference>
<dbReference type="GO" id="GO:0004131">
    <property type="term" value="F:cytosine deaminase activity"/>
    <property type="evidence" value="ECO:0007669"/>
    <property type="project" value="TreeGrafter"/>
</dbReference>
<dbReference type="GO" id="GO:0035888">
    <property type="term" value="F:isoguanine deaminase activity"/>
    <property type="evidence" value="ECO:0007669"/>
    <property type="project" value="TreeGrafter"/>
</dbReference>
<evidence type="ECO:0000313" key="2">
    <source>
        <dbReference type="EMBL" id="TGG92628.1"/>
    </source>
</evidence>
<reference evidence="2 3" key="1">
    <citation type="journal article" date="2019" name="mSystems">
        <title>Life at home and on the roam: Genomic adaptions reflect the dual lifestyle of an intracellular, facultative symbiont.</title>
        <authorList>
            <person name="Burgsdorf I."/>
        </authorList>
    </citation>
    <scope>NUCLEOTIDE SEQUENCE [LARGE SCALE GENOMIC DNA]</scope>
    <source>
        <strain evidence="2">277cV</strain>
    </source>
</reference>
<dbReference type="SUPFAM" id="SSF51556">
    <property type="entry name" value="Metallo-dependent hydrolases"/>
    <property type="match status" value="1"/>
</dbReference>
<organism evidence="2 3">
    <name type="scientific">Aphanocapsa feldmannii 277cV</name>
    <dbReference type="NCBI Taxonomy" id="2507553"/>
    <lineage>
        <taxon>Bacteria</taxon>
        <taxon>Bacillati</taxon>
        <taxon>Cyanobacteriota</taxon>
        <taxon>Cyanophyceae</taxon>
        <taxon>Oscillatoriophycideae</taxon>
        <taxon>Chroococcales</taxon>
        <taxon>Microcystaceae</taxon>
        <taxon>Aphanocapsa</taxon>
    </lineage>
</organism>
<dbReference type="Proteomes" id="UP000317990">
    <property type="component" value="Unassembled WGS sequence"/>
</dbReference>
<name>A0A524RNL8_9CHRO</name>